<evidence type="ECO:0000256" key="3">
    <source>
        <dbReference type="ARBA" id="ARBA00022452"/>
    </source>
</evidence>
<dbReference type="Gene3D" id="2.40.170.20">
    <property type="entry name" value="TonB-dependent receptor, beta-barrel domain"/>
    <property type="match status" value="1"/>
</dbReference>
<feature type="domain" description="TonB-dependent receptor plug" evidence="15">
    <location>
        <begin position="142"/>
        <end position="256"/>
    </location>
</feature>
<evidence type="ECO:0000256" key="13">
    <source>
        <dbReference type="SAM" id="MobiDB-lite"/>
    </source>
</evidence>
<keyword evidence="10 11" id="KW-0998">Cell outer membrane</keyword>
<dbReference type="InterPro" id="IPR039426">
    <property type="entry name" value="TonB-dep_rcpt-like"/>
</dbReference>
<evidence type="ECO:0000313" key="17">
    <source>
        <dbReference type="Proteomes" id="UP000245890"/>
    </source>
</evidence>
<evidence type="ECO:0000256" key="6">
    <source>
        <dbReference type="ARBA" id="ARBA00023004"/>
    </source>
</evidence>
<dbReference type="Pfam" id="PF07715">
    <property type="entry name" value="Plug"/>
    <property type="match status" value="1"/>
</dbReference>
<keyword evidence="17" id="KW-1185">Reference proteome</keyword>
<evidence type="ECO:0000256" key="12">
    <source>
        <dbReference type="RuleBase" id="RU003357"/>
    </source>
</evidence>
<comment type="similarity">
    <text evidence="11 12">Belongs to the TonB-dependent receptor family.</text>
</comment>
<dbReference type="AlphaFoldDB" id="A0A2U0SHR0"/>
<accession>A0A2U0SHR0</accession>
<keyword evidence="16" id="KW-0675">Receptor</keyword>
<reference evidence="16 17" key="1">
    <citation type="submission" date="2018-05" db="EMBL/GenBank/DDBJ databases">
        <title>Description of Sphingomonas pokkalii sp nov, isolated from the rhizosphere of saline tolerant pokkali rice and its draft genome analysis.</title>
        <authorList>
            <person name="Menon R."/>
            <person name="Kumari S."/>
            <person name="Rameshkumar N."/>
        </authorList>
    </citation>
    <scope>NUCLEOTIDE SEQUENCE [LARGE SCALE GENOMIC DNA]</scope>
    <source>
        <strain evidence="16 17">L3B27</strain>
    </source>
</reference>
<dbReference type="GO" id="GO:0009279">
    <property type="term" value="C:cell outer membrane"/>
    <property type="evidence" value="ECO:0007669"/>
    <property type="project" value="UniProtKB-SubCell"/>
</dbReference>
<organism evidence="16 17">
    <name type="scientific">Sphingomonas pokkalii</name>
    <dbReference type="NCBI Taxonomy" id="2175090"/>
    <lineage>
        <taxon>Bacteria</taxon>
        <taxon>Pseudomonadati</taxon>
        <taxon>Pseudomonadota</taxon>
        <taxon>Alphaproteobacteria</taxon>
        <taxon>Sphingomonadales</taxon>
        <taxon>Sphingomonadaceae</taxon>
        <taxon>Sphingomonas</taxon>
    </lineage>
</organism>
<keyword evidence="7" id="KW-0406">Ion transport</keyword>
<feature type="domain" description="TonB-dependent receptor-like beta-barrel" evidence="14">
    <location>
        <begin position="409"/>
        <end position="847"/>
    </location>
</feature>
<gene>
    <name evidence="16" type="ORF">DD559_17220</name>
</gene>
<evidence type="ECO:0000256" key="11">
    <source>
        <dbReference type="PROSITE-ProRule" id="PRU01360"/>
    </source>
</evidence>
<evidence type="ECO:0000256" key="4">
    <source>
        <dbReference type="ARBA" id="ARBA00022496"/>
    </source>
</evidence>
<dbReference type="Proteomes" id="UP000245890">
    <property type="component" value="Unassembled WGS sequence"/>
</dbReference>
<evidence type="ECO:0000256" key="7">
    <source>
        <dbReference type="ARBA" id="ARBA00023065"/>
    </source>
</evidence>
<comment type="caution">
    <text evidence="16">The sequence shown here is derived from an EMBL/GenBank/DDBJ whole genome shotgun (WGS) entry which is preliminary data.</text>
</comment>
<dbReference type="InterPro" id="IPR012910">
    <property type="entry name" value="Plug_dom"/>
</dbReference>
<evidence type="ECO:0000256" key="8">
    <source>
        <dbReference type="ARBA" id="ARBA00023077"/>
    </source>
</evidence>
<dbReference type="InterPro" id="IPR036942">
    <property type="entry name" value="Beta-barrel_TonB_sf"/>
</dbReference>
<evidence type="ECO:0000256" key="5">
    <source>
        <dbReference type="ARBA" id="ARBA00022692"/>
    </source>
</evidence>
<keyword evidence="5 11" id="KW-0812">Transmembrane</keyword>
<comment type="subcellular location">
    <subcellularLocation>
        <location evidence="1 11">Cell outer membrane</location>
        <topology evidence="1 11">Multi-pass membrane protein</topology>
    </subcellularLocation>
</comment>
<dbReference type="CDD" id="cd01347">
    <property type="entry name" value="ligand_gated_channel"/>
    <property type="match status" value="1"/>
</dbReference>
<dbReference type="InterPro" id="IPR000531">
    <property type="entry name" value="Beta-barrel_TonB"/>
</dbReference>
<keyword evidence="3 11" id="KW-1134">Transmembrane beta strand</keyword>
<feature type="compositionally biased region" description="Low complexity" evidence="13">
    <location>
        <begin position="88"/>
        <end position="97"/>
    </location>
</feature>
<evidence type="ECO:0000256" key="2">
    <source>
        <dbReference type="ARBA" id="ARBA00022448"/>
    </source>
</evidence>
<keyword evidence="2 11" id="KW-0813">Transport</keyword>
<dbReference type="GO" id="GO:0006826">
    <property type="term" value="P:iron ion transport"/>
    <property type="evidence" value="ECO:0007669"/>
    <property type="project" value="UniProtKB-KW"/>
</dbReference>
<evidence type="ECO:0000259" key="14">
    <source>
        <dbReference type="Pfam" id="PF00593"/>
    </source>
</evidence>
<name>A0A2U0SHR0_9SPHN</name>
<dbReference type="Pfam" id="PF00593">
    <property type="entry name" value="TonB_dep_Rec_b-barrel"/>
    <property type="match status" value="1"/>
</dbReference>
<dbReference type="PANTHER" id="PTHR32552">
    <property type="entry name" value="FERRICHROME IRON RECEPTOR-RELATED"/>
    <property type="match status" value="1"/>
</dbReference>
<proteinExistence type="inferred from homology"/>
<keyword evidence="6" id="KW-0408">Iron</keyword>
<protein>
    <submittedName>
        <fullName evidence="16">TonB-dependent receptor</fullName>
    </submittedName>
</protein>
<evidence type="ECO:0000256" key="9">
    <source>
        <dbReference type="ARBA" id="ARBA00023136"/>
    </source>
</evidence>
<evidence type="ECO:0000256" key="10">
    <source>
        <dbReference type="ARBA" id="ARBA00023237"/>
    </source>
</evidence>
<keyword evidence="8 12" id="KW-0798">TonB box</keyword>
<sequence>MVVTAKEAGGSPVRFAAGETRTCPIKGAIKALAEMRCPSGHRTETRIGRIRMIHRPWKPRLRSQRLGLLTGALLPAALFMPATAQAQAQAQAQADTPPASPLPAAPIGQTPQATPPAQPASPAEVASGDDIVVTANRQAQSLSRVPASIVAKSQIELDKQGIRSITDIARLTPGVTFGQSTTAFGTGQSTIAIRGVDSSSGIPTTGVYIDDTPVQTRTGVSPSLSNAYPQVFDLDRVEVLRGPQGTLFGSGSVGGAVRFISPGPEYNATSLYGRAEVAATENGAPSYEFGLAGGTPIKEDAIGLRASAWYRRDGGYIDRLDRFTQRVTQRDINSQESFSARLALGWKVTDTLTVTPSLFVQDVKYNDGSRYELATSDPSRARYNLSLNVLPEYRKDSFYLPALKASLDLGSMTLVSDTSYFTRRTESASDDTTLSLAIYAGIPDRFLPEFADYTPSTFNRTRQKAFTQELRLQNANTAARLNWIVGLFYQHSNVFDQYAGSDPRLLDVVNVGQAQNGQPPFASLSENPQFGVELYQGRFSTFQRNIHVDDQKAAYAQADYEIVPRLKVTAGARYTIADYRYDGFTAGPLFATAGKSDVLKVTSRTVTPKFGLAFQADSHNLFYASAAKGIRGPGVSPAVGISCAADAAAIGFNPSVSNTINPDSVWSYEAGSKNRLFDGKLLVDASVYRVKWKNVQTLLVLPICQQQVMLNLGDAQIDGFDLALTIRPVHGLSLGAAVSYVDARYTTDIPGAGGSIIRRAGEPLPAAPWSVQLNGEYSHPIGSDELYLRADYAYSSKNDTPLNLNSPLVDPALPRPPATSLLNLRLGARIKTANKDGIDFSLFVNNVTNSHPVLALYHDTLTSTRFRAGTFRPRTIGLTATFRR</sequence>
<dbReference type="PANTHER" id="PTHR32552:SF81">
    <property type="entry name" value="TONB-DEPENDENT OUTER MEMBRANE RECEPTOR"/>
    <property type="match status" value="1"/>
</dbReference>
<keyword evidence="9 11" id="KW-0472">Membrane</keyword>
<keyword evidence="4" id="KW-0410">Iron transport</keyword>
<dbReference type="SUPFAM" id="SSF56935">
    <property type="entry name" value="Porins"/>
    <property type="match status" value="1"/>
</dbReference>
<evidence type="ECO:0000259" key="15">
    <source>
        <dbReference type="Pfam" id="PF07715"/>
    </source>
</evidence>
<dbReference type="PROSITE" id="PS52016">
    <property type="entry name" value="TONB_DEPENDENT_REC_3"/>
    <property type="match status" value="1"/>
</dbReference>
<feature type="region of interest" description="Disordered" evidence="13">
    <location>
        <begin position="88"/>
        <end position="125"/>
    </location>
</feature>
<evidence type="ECO:0000313" key="16">
    <source>
        <dbReference type="EMBL" id="PVX30854.1"/>
    </source>
</evidence>
<evidence type="ECO:0000256" key="1">
    <source>
        <dbReference type="ARBA" id="ARBA00004571"/>
    </source>
</evidence>
<dbReference type="EMBL" id="QENQ01000001">
    <property type="protein sequence ID" value="PVX30854.1"/>
    <property type="molecule type" value="Genomic_DNA"/>
</dbReference>